<organism evidence="1 2">
    <name type="scientific">Stylosanthes scabra</name>
    <dbReference type="NCBI Taxonomy" id="79078"/>
    <lineage>
        <taxon>Eukaryota</taxon>
        <taxon>Viridiplantae</taxon>
        <taxon>Streptophyta</taxon>
        <taxon>Embryophyta</taxon>
        <taxon>Tracheophyta</taxon>
        <taxon>Spermatophyta</taxon>
        <taxon>Magnoliopsida</taxon>
        <taxon>eudicotyledons</taxon>
        <taxon>Gunneridae</taxon>
        <taxon>Pentapetalae</taxon>
        <taxon>rosids</taxon>
        <taxon>fabids</taxon>
        <taxon>Fabales</taxon>
        <taxon>Fabaceae</taxon>
        <taxon>Papilionoideae</taxon>
        <taxon>50 kb inversion clade</taxon>
        <taxon>dalbergioids sensu lato</taxon>
        <taxon>Dalbergieae</taxon>
        <taxon>Pterocarpus clade</taxon>
        <taxon>Stylosanthes</taxon>
    </lineage>
</organism>
<evidence type="ECO:0000313" key="2">
    <source>
        <dbReference type="Proteomes" id="UP001341840"/>
    </source>
</evidence>
<dbReference type="Proteomes" id="UP001341840">
    <property type="component" value="Unassembled WGS sequence"/>
</dbReference>
<protein>
    <submittedName>
        <fullName evidence="1">Uncharacterized protein</fullName>
    </submittedName>
</protein>
<sequence>MGDVYGWVSAAMLEVPSKFLDVGGVRRLGPSSFWVRGGKDVKVEFLSCALSDRAKGVDRGIWVALSSHQGRTVFSLFKPSYRDFKNFYIKVKSSDDAFVIPCIVSRADQTGFAQTIV</sequence>
<comment type="caution">
    <text evidence="1">The sequence shown here is derived from an EMBL/GenBank/DDBJ whole genome shotgun (WGS) entry which is preliminary data.</text>
</comment>
<name>A0ABU6RT39_9FABA</name>
<evidence type="ECO:0000313" key="1">
    <source>
        <dbReference type="EMBL" id="MED6127281.1"/>
    </source>
</evidence>
<keyword evidence="2" id="KW-1185">Reference proteome</keyword>
<dbReference type="EMBL" id="JASCZI010031701">
    <property type="protein sequence ID" value="MED6127281.1"/>
    <property type="molecule type" value="Genomic_DNA"/>
</dbReference>
<gene>
    <name evidence="1" type="ORF">PIB30_086661</name>
</gene>
<reference evidence="1 2" key="1">
    <citation type="journal article" date="2023" name="Plants (Basel)">
        <title>Bridging the Gap: Combining Genomics and Transcriptomics Approaches to Understand Stylosanthes scabra, an Orphan Legume from the Brazilian Caatinga.</title>
        <authorList>
            <person name="Ferreira-Neto J.R.C."/>
            <person name="da Silva M.D."/>
            <person name="Binneck E."/>
            <person name="de Melo N.F."/>
            <person name="da Silva R.H."/>
            <person name="de Melo A.L.T.M."/>
            <person name="Pandolfi V."/>
            <person name="Bustamante F.O."/>
            <person name="Brasileiro-Vidal A.C."/>
            <person name="Benko-Iseppon A.M."/>
        </authorList>
    </citation>
    <scope>NUCLEOTIDE SEQUENCE [LARGE SCALE GENOMIC DNA]</scope>
    <source>
        <tissue evidence="1">Leaves</tissue>
    </source>
</reference>
<accession>A0ABU6RT39</accession>
<proteinExistence type="predicted"/>